<sequence length="515" mass="57144">MRIKNSFFKKKNSNHTPAPHETENFSLQLFTSVQENIENIQRMYGNPSDLVIRKLKIADISCCIIYIDGLVDSDLINSKIIKNIQFHQNTIDSTQPNTLLKDLTLKLLSVGEIKKVDTLDDVSLPVLSGDSALFVDGVKDALIISSKGSDGRSVEEPQSESVIRGPREGFVENIRTNTALVRKHFRDPNVRVKSYKLGKRSKKDVAIMYIDGIVHPDIVEEVERRLKDVDLDDIPETGFIEEFIQDSIMSPFPQLQHTERPDRVSAAIVEGRVAIFLDGTPFVLLAPSVFMNFLQSPEDYYERWAIGSLIRGLRYLGAFISVFAPALYIALVSFHQGMIPSKLAFSIASTREGVPFPAIIEAFLMAITMELLREAGARLPKAIGQTVGIVGGLVIGEAAVSAGIVSPIMVIVIAITAIATFALPSYSFGVSLRMLRFAFMIAAASFGFYGIVLAYIAVNIHLVNLRSFGVPYTVPFAPSFYGDWKDLVVRSPHTVMKRRPTYLMPRDTIRKKGKG</sequence>
<evidence type="ECO:0000256" key="5">
    <source>
        <dbReference type="SAM" id="MobiDB-lite"/>
    </source>
</evidence>
<comment type="similarity">
    <text evidence="2 4">Belongs to the GerABKA family.</text>
</comment>
<evidence type="ECO:0000256" key="2">
    <source>
        <dbReference type="ARBA" id="ARBA00005278"/>
    </source>
</evidence>
<keyword evidence="6" id="KW-0812">Transmembrane</keyword>
<name>A0ABW6K7M3_9BACI</name>
<keyword evidence="8" id="KW-1185">Reference proteome</keyword>
<evidence type="ECO:0000256" key="6">
    <source>
        <dbReference type="SAM" id="Phobius"/>
    </source>
</evidence>
<dbReference type="PANTHER" id="PTHR22550">
    <property type="entry name" value="SPORE GERMINATION PROTEIN"/>
    <property type="match status" value="1"/>
</dbReference>
<dbReference type="InterPro" id="IPR004995">
    <property type="entry name" value="Spore_Ger"/>
</dbReference>
<dbReference type="PIRSF" id="PIRSF005690">
    <property type="entry name" value="GerBA"/>
    <property type="match status" value="1"/>
</dbReference>
<evidence type="ECO:0000256" key="4">
    <source>
        <dbReference type="PIRNR" id="PIRNR005690"/>
    </source>
</evidence>
<dbReference type="EMBL" id="JBIACK010000001">
    <property type="protein sequence ID" value="MFE8700144.1"/>
    <property type="molecule type" value="Genomic_DNA"/>
</dbReference>
<feature type="region of interest" description="Disordered" evidence="5">
    <location>
        <begin position="1"/>
        <end position="21"/>
    </location>
</feature>
<reference evidence="7 8" key="1">
    <citation type="submission" date="2024-08" db="EMBL/GenBank/DDBJ databases">
        <title>Two novel Cytobacillus novel species.</title>
        <authorList>
            <person name="Liu G."/>
        </authorList>
    </citation>
    <scope>NUCLEOTIDE SEQUENCE [LARGE SCALE GENOMIC DNA]</scope>
    <source>
        <strain evidence="7 8">FJAT-54145</strain>
    </source>
</reference>
<comment type="caution">
    <text evidence="7">The sequence shown here is derived from an EMBL/GenBank/DDBJ whole genome shotgun (WGS) entry which is preliminary data.</text>
</comment>
<protein>
    <submittedName>
        <fullName evidence="7">Spore germination protein</fullName>
    </submittedName>
</protein>
<dbReference type="InterPro" id="IPR050768">
    <property type="entry name" value="UPF0353/GerABKA_families"/>
</dbReference>
<dbReference type="Pfam" id="PF03323">
    <property type="entry name" value="GerA"/>
    <property type="match status" value="1"/>
</dbReference>
<dbReference type="PANTHER" id="PTHR22550:SF5">
    <property type="entry name" value="LEUCINE ZIPPER PROTEIN 4"/>
    <property type="match status" value="1"/>
</dbReference>
<evidence type="ECO:0000256" key="3">
    <source>
        <dbReference type="ARBA" id="ARBA00023136"/>
    </source>
</evidence>
<feature type="transmembrane region" description="Helical" evidence="6">
    <location>
        <begin position="313"/>
        <end position="334"/>
    </location>
</feature>
<proteinExistence type="inferred from homology"/>
<accession>A0ABW6K7M3</accession>
<organism evidence="7 8">
    <name type="scientific">Cytobacillus spartinae</name>
    <dbReference type="NCBI Taxonomy" id="3299023"/>
    <lineage>
        <taxon>Bacteria</taxon>
        <taxon>Bacillati</taxon>
        <taxon>Bacillota</taxon>
        <taxon>Bacilli</taxon>
        <taxon>Bacillales</taxon>
        <taxon>Bacillaceae</taxon>
        <taxon>Cytobacillus</taxon>
    </lineage>
</organism>
<keyword evidence="3 4" id="KW-0472">Membrane</keyword>
<feature type="transmembrane region" description="Helical" evidence="6">
    <location>
        <begin position="435"/>
        <end position="458"/>
    </location>
</feature>
<gene>
    <name evidence="7" type="ORF">ACFYKX_05835</name>
</gene>
<dbReference type="Proteomes" id="UP001601059">
    <property type="component" value="Unassembled WGS sequence"/>
</dbReference>
<evidence type="ECO:0000313" key="7">
    <source>
        <dbReference type="EMBL" id="MFE8700144.1"/>
    </source>
</evidence>
<evidence type="ECO:0000256" key="1">
    <source>
        <dbReference type="ARBA" id="ARBA00004141"/>
    </source>
</evidence>
<dbReference type="RefSeq" id="WP_389358946.1">
    <property type="nucleotide sequence ID" value="NZ_JBIACK010000001.1"/>
</dbReference>
<comment type="subcellular location">
    <subcellularLocation>
        <location evidence="4">Cell membrane</location>
    </subcellularLocation>
    <subcellularLocation>
        <location evidence="1">Membrane</location>
        <topology evidence="1">Multi-pass membrane protein</topology>
    </subcellularLocation>
</comment>
<feature type="transmembrane region" description="Helical" evidence="6">
    <location>
        <begin position="393"/>
        <end position="423"/>
    </location>
</feature>
<keyword evidence="6" id="KW-1133">Transmembrane helix</keyword>
<evidence type="ECO:0000313" key="8">
    <source>
        <dbReference type="Proteomes" id="UP001601059"/>
    </source>
</evidence>
<feature type="compositionally biased region" description="Basic residues" evidence="5">
    <location>
        <begin position="1"/>
        <end position="13"/>
    </location>
</feature>